<feature type="domain" description="Proteasome activator PA28 C-terminal" evidence="4">
    <location>
        <begin position="56"/>
        <end position="164"/>
    </location>
</feature>
<dbReference type="InterPro" id="IPR009077">
    <property type="entry name" value="Proteasome_activ_PA28"/>
</dbReference>
<dbReference type="SUPFAM" id="SSF47216">
    <property type="entry name" value="Proteasome activator"/>
    <property type="match status" value="1"/>
</dbReference>
<dbReference type="Proteomes" id="UP000789595">
    <property type="component" value="Unassembled WGS sequence"/>
</dbReference>
<comment type="similarity">
    <text evidence="1">Belongs to the PA28 family.</text>
</comment>
<accession>A0A8J2SMR3</accession>
<protein>
    <recommendedName>
        <fullName evidence="4">Proteasome activator PA28 C-terminal domain-containing protein</fullName>
    </recommendedName>
</protein>
<dbReference type="EMBL" id="CAKKNE010000004">
    <property type="protein sequence ID" value="CAH0373293.1"/>
    <property type="molecule type" value="Genomic_DNA"/>
</dbReference>
<dbReference type="GO" id="GO:0005737">
    <property type="term" value="C:cytoplasm"/>
    <property type="evidence" value="ECO:0007669"/>
    <property type="project" value="TreeGrafter"/>
</dbReference>
<keyword evidence="2" id="KW-0647">Proteasome</keyword>
<dbReference type="InterPro" id="IPR036997">
    <property type="entry name" value="PA28_C_sf"/>
</dbReference>
<feature type="compositionally biased region" description="Low complexity" evidence="3">
    <location>
        <begin position="144"/>
        <end position="153"/>
    </location>
</feature>
<dbReference type="OrthoDB" id="202343at2759"/>
<evidence type="ECO:0000256" key="1">
    <source>
        <dbReference type="ARBA" id="ARBA00005883"/>
    </source>
</evidence>
<dbReference type="GO" id="GO:0061136">
    <property type="term" value="P:regulation of proteasomal protein catabolic process"/>
    <property type="evidence" value="ECO:0007669"/>
    <property type="project" value="TreeGrafter"/>
</dbReference>
<keyword evidence="6" id="KW-1185">Reference proteome</keyword>
<dbReference type="InterPro" id="IPR036252">
    <property type="entry name" value="Proteasome_activ_sf"/>
</dbReference>
<evidence type="ECO:0000313" key="5">
    <source>
        <dbReference type="EMBL" id="CAH0373293.1"/>
    </source>
</evidence>
<dbReference type="AlphaFoldDB" id="A0A8J2SMR3"/>
<dbReference type="GO" id="GO:0061133">
    <property type="term" value="F:endopeptidase activator activity"/>
    <property type="evidence" value="ECO:0007669"/>
    <property type="project" value="TreeGrafter"/>
</dbReference>
<dbReference type="PANTHER" id="PTHR10660">
    <property type="entry name" value="PROTEASOME REGULATOR PA28"/>
    <property type="match status" value="1"/>
</dbReference>
<evidence type="ECO:0000259" key="4">
    <source>
        <dbReference type="Pfam" id="PF02252"/>
    </source>
</evidence>
<reference evidence="5" key="1">
    <citation type="submission" date="2021-11" db="EMBL/GenBank/DDBJ databases">
        <authorList>
            <consortium name="Genoscope - CEA"/>
            <person name="William W."/>
        </authorList>
    </citation>
    <scope>NUCLEOTIDE SEQUENCE</scope>
</reference>
<gene>
    <name evidence="5" type="ORF">PECAL_4P04800</name>
</gene>
<comment type="caution">
    <text evidence="5">The sequence shown here is derived from an EMBL/GenBank/DDBJ whole genome shotgun (WGS) entry which is preliminary data.</text>
</comment>
<dbReference type="GO" id="GO:0008537">
    <property type="term" value="C:proteasome activator complex"/>
    <property type="evidence" value="ECO:0007669"/>
    <property type="project" value="InterPro"/>
</dbReference>
<dbReference type="Pfam" id="PF02252">
    <property type="entry name" value="PA28_C"/>
    <property type="match status" value="1"/>
</dbReference>
<dbReference type="InterPro" id="IPR003186">
    <property type="entry name" value="PA28_C"/>
</dbReference>
<sequence>MFAQLKDASAQATVEALEASLGDKVMALDGRVGALQATSLADAEKTYTKGATAAAVNAELCELQTYARGEAAACVLDLRKIERFITLHVPKVEDGNNFGVAIQLEVAKLVKETGKECKGLLDALPAYHKDRAALLEKVVARTTTETSEATSSSTDEEKGTEAKTTAKSGKSSSSTTKTSSAKPLPDAVAAVAQLDVQHRFALIFLLEVVRDAYIAVGDCLEKNKGKLVAPKGEGGNAMSMF</sequence>
<proteinExistence type="inferred from homology"/>
<dbReference type="GO" id="GO:2000045">
    <property type="term" value="P:regulation of G1/S transition of mitotic cell cycle"/>
    <property type="evidence" value="ECO:0007669"/>
    <property type="project" value="TreeGrafter"/>
</dbReference>
<feature type="region of interest" description="Disordered" evidence="3">
    <location>
        <begin position="144"/>
        <end position="182"/>
    </location>
</feature>
<organism evidence="5 6">
    <name type="scientific">Pelagomonas calceolata</name>
    <dbReference type="NCBI Taxonomy" id="35677"/>
    <lineage>
        <taxon>Eukaryota</taxon>
        <taxon>Sar</taxon>
        <taxon>Stramenopiles</taxon>
        <taxon>Ochrophyta</taxon>
        <taxon>Pelagophyceae</taxon>
        <taxon>Pelagomonadales</taxon>
        <taxon>Pelagomonadaceae</taxon>
        <taxon>Pelagomonas</taxon>
    </lineage>
</organism>
<evidence type="ECO:0000256" key="3">
    <source>
        <dbReference type="SAM" id="MobiDB-lite"/>
    </source>
</evidence>
<feature type="compositionally biased region" description="Low complexity" evidence="3">
    <location>
        <begin position="162"/>
        <end position="182"/>
    </location>
</feature>
<evidence type="ECO:0000313" key="6">
    <source>
        <dbReference type="Proteomes" id="UP000789595"/>
    </source>
</evidence>
<name>A0A8J2SMR3_9STRA</name>
<evidence type="ECO:0000256" key="2">
    <source>
        <dbReference type="ARBA" id="ARBA00022942"/>
    </source>
</evidence>
<dbReference type="PANTHER" id="PTHR10660:SF2">
    <property type="entry name" value="LD45860P"/>
    <property type="match status" value="1"/>
</dbReference>
<dbReference type="Gene3D" id="1.20.120.180">
    <property type="entry name" value="Proteasome activator pa28, C-terminal domain"/>
    <property type="match status" value="1"/>
</dbReference>
<dbReference type="GO" id="GO:0005654">
    <property type="term" value="C:nucleoplasm"/>
    <property type="evidence" value="ECO:0007669"/>
    <property type="project" value="TreeGrafter"/>
</dbReference>